<dbReference type="Proteomes" id="UP000703269">
    <property type="component" value="Unassembled WGS sequence"/>
</dbReference>
<proteinExistence type="predicted"/>
<name>A0A9P3G684_9APHY</name>
<dbReference type="AlphaFoldDB" id="A0A9P3G684"/>
<organism evidence="1 2">
    <name type="scientific">Phanerochaete sordida</name>
    <dbReference type="NCBI Taxonomy" id="48140"/>
    <lineage>
        <taxon>Eukaryota</taxon>
        <taxon>Fungi</taxon>
        <taxon>Dikarya</taxon>
        <taxon>Basidiomycota</taxon>
        <taxon>Agaricomycotina</taxon>
        <taxon>Agaricomycetes</taxon>
        <taxon>Polyporales</taxon>
        <taxon>Phanerochaetaceae</taxon>
        <taxon>Phanerochaete</taxon>
    </lineage>
</organism>
<reference evidence="1 2" key="1">
    <citation type="submission" date="2021-08" db="EMBL/GenBank/DDBJ databases">
        <title>Draft Genome Sequence of Phanerochaete sordida strain YK-624.</title>
        <authorList>
            <person name="Mori T."/>
            <person name="Dohra H."/>
            <person name="Suzuki T."/>
            <person name="Kawagishi H."/>
            <person name="Hirai H."/>
        </authorList>
    </citation>
    <scope>NUCLEOTIDE SEQUENCE [LARGE SCALE GENOMIC DNA]</scope>
    <source>
        <strain evidence="1 2">YK-624</strain>
    </source>
</reference>
<protein>
    <submittedName>
        <fullName evidence="1">Uncharacterized protein</fullName>
    </submittedName>
</protein>
<accession>A0A9P3G684</accession>
<sequence>MLYCNSFRLHFDTLQAFVVRIDCSKLTWEFLVNYQEITSAKRSCLVRSKHHCATVYVEEVFFPGH</sequence>
<dbReference type="EMBL" id="BPQB01000011">
    <property type="protein sequence ID" value="GJE89033.1"/>
    <property type="molecule type" value="Genomic_DNA"/>
</dbReference>
<evidence type="ECO:0000313" key="1">
    <source>
        <dbReference type="EMBL" id="GJE89033.1"/>
    </source>
</evidence>
<gene>
    <name evidence="1" type="ORF">PsYK624_051230</name>
</gene>
<keyword evidence="2" id="KW-1185">Reference proteome</keyword>
<evidence type="ECO:0000313" key="2">
    <source>
        <dbReference type="Proteomes" id="UP000703269"/>
    </source>
</evidence>
<comment type="caution">
    <text evidence="1">The sequence shown here is derived from an EMBL/GenBank/DDBJ whole genome shotgun (WGS) entry which is preliminary data.</text>
</comment>